<dbReference type="Gene3D" id="3.40.190.290">
    <property type="match status" value="1"/>
</dbReference>
<dbReference type="CDD" id="cd05466">
    <property type="entry name" value="PBP2_LTTR_substrate"/>
    <property type="match status" value="1"/>
</dbReference>
<dbReference type="Gene3D" id="1.10.10.10">
    <property type="entry name" value="Winged helix-like DNA-binding domain superfamily/Winged helix DNA-binding domain"/>
    <property type="match status" value="1"/>
</dbReference>
<name>A0A318Y889_9FIRM</name>
<dbReference type="Proteomes" id="UP000248132">
    <property type="component" value="Unassembled WGS sequence"/>
</dbReference>
<evidence type="ECO:0000313" key="6">
    <source>
        <dbReference type="EMBL" id="PYG88454.1"/>
    </source>
</evidence>
<dbReference type="EMBL" id="QKMR01000006">
    <property type="protein sequence ID" value="PYG88454.1"/>
    <property type="molecule type" value="Genomic_DNA"/>
</dbReference>
<dbReference type="Pfam" id="PF00126">
    <property type="entry name" value="HTH_1"/>
    <property type="match status" value="1"/>
</dbReference>
<keyword evidence="7" id="KW-1185">Reference proteome</keyword>
<organism evidence="6 7">
    <name type="scientific">Ruminiclostridium sufflavum DSM 19573</name>
    <dbReference type="NCBI Taxonomy" id="1121337"/>
    <lineage>
        <taxon>Bacteria</taxon>
        <taxon>Bacillati</taxon>
        <taxon>Bacillota</taxon>
        <taxon>Clostridia</taxon>
        <taxon>Eubacteriales</taxon>
        <taxon>Oscillospiraceae</taxon>
        <taxon>Ruminiclostridium</taxon>
    </lineage>
</organism>
<protein>
    <submittedName>
        <fullName evidence="6">DNA-binding transcriptional LysR family regulator</fullName>
    </submittedName>
</protein>
<evidence type="ECO:0000256" key="1">
    <source>
        <dbReference type="ARBA" id="ARBA00009437"/>
    </source>
</evidence>
<accession>A0A318Y889</accession>
<dbReference type="PROSITE" id="PS50931">
    <property type="entry name" value="HTH_LYSR"/>
    <property type="match status" value="1"/>
</dbReference>
<keyword evidence="4" id="KW-0804">Transcription</keyword>
<dbReference type="InterPro" id="IPR000847">
    <property type="entry name" value="LysR_HTH_N"/>
</dbReference>
<dbReference type="InterPro" id="IPR036390">
    <property type="entry name" value="WH_DNA-bd_sf"/>
</dbReference>
<dbReference type="OrthoDB" id="9778774at2"/>
<evidence type="ECO:0000313" key="7">
    <source>
        <dbReference type="Proteomes" id="UP000248132"/>
    </source>
</evidence>
<gene>
    <name evidence="6" type="ORF">LY28_01303</name>
</gene>
<comment type="similarity">
    <text evidence="1">Belongs to the LysR transcriptional regulatory family.</text>
</comment>
<dbReference type="Pfam" id="PF03466">
    <property type="entry name" value="LysR_substrate"/>
    <property type="match status" value="1"/>
</dbReference>
<evidence type="ECO:0000256" key="2">
    <source>
        <dbReference type="ARBA" id="ARBA00023015"/>
    </source>
</evidence>
<dbReference type="PRINTS" id="PR00039">
    <property type="entry name" value="HTHLYSR"/>
</dbReference>
<dbReference type="RefSeq" id="WP_110461358.1">
    <property type="nucleotide sequence ID" value="NZ_QKMR01000006.1"/>
</dbReference>
<evidence type="ECO:0000259" key="5">
    <source>
        <dbReference type="PROSITE" id="PS50931"/>
    </source>
</evidence>
<dbReference type="InterPro" id="IPR005119">
    <property type="entry name" value="LysR_subst-bd"/>
</dbReference>
<dbReference type="SUPFAM" id="SSF53850">
    <property type="entry name" value="Periplasmic binding protein-like II"/>
    <property type="match status" value="1"/>
</dbReference>
<dbReference type="GO" id="GO:0000976">
    <property type="term" value="F:transcription cis-regulatory region binding"/>
    <property type="evidence" value="ECO:0007669"/>
    <property type="project" value="TreeGrafter"/>
</dbReference>
<keyword evidence="2" id="KW-0805">Transcription regulation</keyword>
<dbReference type="SUPFAM" id="SSF46785">
    <property type="entry name" value="Winged helix' DNA-binding domain"/>
    <property type="match status" value="1"/>
</dbReference>
<evidence type="ECO:0000256" key="4">
    <source>
        <dbReference type="ARBA" id="ARBA00023163"/>
    </source>
</evidence>
<dbReference type="FunFam" id="1.10.10.10:FF:000001">
    <property type="entry name" value="LysR family transcriptional regulator"/>
    <property type="match status" value="1"/>
</dbReference>
<dbReference type="AlphaFoldDB" id="A0A318Y889"/>
<dbReference type="InterPro" id="IPR036388">
    <property type="entry name" value="WH-like_DNA-bd_sf"/>
</dbReference>
<dbReference type="GO" id="GO:0003700">
    <property type="term" value="F:DNA-binding transcription factor activity"/>
    <property type="evidence" value="ECO:0007669"/>
    <property type="project" value="InterPro"/>
</dbReference>
<dbReference type="PANTHER" id="PTHR30126:SF64">
    <property type="entry name" value="HTH-TYPE TRANSCRIPTIONAL REGULATOR CITR"/>
    <property type="match status" value="1"/>
</dbReference>
<evidence type="ECO:0000256" key="3">
    <source>
        <dbReference type="ARBA" id="ARBA00023125"/>
    </source>
</evidence>
<reference evidence="6 7" key="1">
    <citation type="submission" date="2018-06" db="EMBL/GenBank/DDBJ databases">
        <title>Genomic Encyclopedia of Type Strains, Phase I: the one thousand microbial genomes (KMG-I) project.</title>
        <authorList>
            <person name="Kyrpides N."/>
        </authorList>
    </citation>
    <scope>NUCLEOTIDE SEQUENCE [LARGE SCALE GENOMIC DNA]</scope>
    <source>
        <strain evidence="6 7">DSM 19573</strain>
    </source>
</reference>
<keyword evidence="3 6" id="KW-0238">DNA-binding</keyword>
<dbReference type="PANTHER" id="PTHR30126">
    <property type="entry name" value="HTH-TYPE TRANSCRIPTIONAL REGULATOR"/>
    <property type="match status" value="1"/>
</dbReference>
<comment type="caution">
    <text evidence="6">The sequence shown here is derived from an EMBL/GenBank/DDBJ whole genome shotgun (WGS) entry which is preliminary data.</text>
</comment>
<sequence length="294" mass="33014">MDINFELYKIFYYCAQNKSFSTAAQKLFITQSAVSQSIKSLEKQLGVNLFYRKSRNMQLTSEGELLFSYASQAFNFLKAAEGKLQEIEGLRAGEIKIGVSDSICKYFIMPYIEKFGKLYPKVAVKIINRTTPQLLEVLKSGLVDIAIATLPVSKEVFISVPFINVNDIFVASDKFAELKNRKTELKELIQYPLIMLQAQSSTRKSVDSLFSDRGLVCSPEIELESLELLVEFAKIGTGIAYVLKESASDLISNGELFEIQLKEPIPTREIGIVQMKNVVLSKAVNTFIDILLSK</sequence>
<feature type="domain" description="HTH lysR-type" evidence="5">
    <location>
        <begin position="15"/>
        <end position="60"/>
    </location>
</feature>
<proteinExistence type="inferred from homology"/>